<sequence>MDFADVVSARRMVRDFDPAPVEEAVVQRALERAVRAPSAGFTQGWDFVVLTSEAERAAFWAATDVAESAAAPEPEGHRKRWRSGVRRAPVLIVVCSRPDAYVQRYARPDKAAVGLGEAAQAWPIPYWDVDAGMAALLMLLSAVDDGIGGLFFGVPAGRHDAVRAQFGIPGDRRLVGVVALGRPATRPRGASSRRSGSGTPHRPAPRPLEDVVHRGHFRACDAPW</sequence>
<evidence type="ECO:0000256" key="1">
    <source>
        <dbReference type="ARBA" id="ARBA00001917"/>
    </source>
</evidence>
<dbReference type="OrthoDB" id="3358989at2"/>
<evidence type="ECO:0000313" key="8">
    <source>
        <dbReference type="EMBL" id="GAB97812.1"/>
    </source>
</evidence>
<evidence type="ECO:0000259" key="7">
    <source>
        <dbReference type="Pfam" id="PF00881"/>
    </source>
</evidence>
<dbReference type="Gene3D" id="3.40.109.10">
    <property type="entry name" value="NADH Oxidase"/>
    <property type="match status" value="1"/>
</dbReference>
<evidence type="ECO:0000256" key="6">
    <source>
        <dbReference type="SAM" id="MobiDB-lite"/>
    </source>
</evidence>
<evidence type="ECO:0000313" key="9">
    <source>
        <dbReference type="Proteomes" id="UP000008366"/>
    </source>
</evidence>
<comment type="caution">
    <text evidence="8">The sequence shown here is derived from an EMBL/GenBank/DDBJ whole genome shotgun (WGS) entry which is preliminary data.</text>
</comment>
<keyword evidence="4" id="KW-0288">FMN</keyword>
<feature type="region of interest" description="Disordered" evidence="6">
    <location>
        <begin position="184"/>
        <end position="210"/>
    </location>
</feature>
<organism evidence="8 9">
    <name type="scientific">Kineosphaera limosa NBRC 100340</name>
    <dbReference type="NCBI Taxonomy" id="1184609"/>
    <lineage>
        <taxon>Bacteria</taxon>
        <taxon>Bacillati</taxon>
        <taxon>Actinomycetota</taxon>
        <taxon>Actinomycetes</taxon>
        <taxon>Micrococcales</taxon>
        <taxon>Dermatophilaceae</taxon>
        <taxon>Kineosphaera</taxon>
    </lineage>
</organism>
<dbReference type="RefSeq" id="WP_006594344.1">
    <property type="nucleotide sequence ID" value="NZ_BAHD01000083.1"/>
</dbReference>
<keyword evidence="3" id="KW-0285">Flavoprotein</keyword>
<dbReference type="GO" id="GO:0016491">
    <property type="term" value="F:oxidoreductase activity"/>
    <property type="evidence" value="ECO:0007669"/>
    <property type="project" value="UniProtKB-KW"/>
</dbReference>
<protein>
    <submittedName>
        <fullName evidence="8">Putative oxidoreductase</fullName>
    </submittedName>
</protein>
<dbReference type="Proteomes" id="UP000008366">
    <property type="component" value="Unassembled WGS sequence"/>
</dbReference>
<dbReference type="AlphaFoldDB" id="K6X0F7"/>
<comment type="similarity">
    <text evidence="2">Belongs to the nitroreductase family.</text>
</comment>
<dbReference type="Pfam" id="PF00881">
    <property type="entry name" value="Nitroreductase"/>
    <property type="match status" value="1"/>
</dbReference>
<dbReference type="STRING" id="1184609.KILIM_083_00080"/>
<dbReference type="CDD" id="cd02062">
    <property type="entry name" value="Nitro_FMN_reductase"/>
    <property type="match status" value="1"/>
</dbReference>
<comment type="cofactor">
    <cofactor evidence="1">
        <name>FMN</name>
        <dbReference type="ChEBI" id="CHEBI:58210"/>
    </cofactor>
</comment>
<reference evidence="8 9" key="1">
    <citation type="submission" date="2012-08" db="EMBL/GenBank/DDBJ databases">
        <title>Whole genome shotgun sequence of Kineosphaera limosa NBRC 100340.</title>
        <authorList>
            <person name="Yoshida I."/>
            <person name="Isaki S."/>
            <person name="Hosoyama A."/>
            <person name="Tsuchikane K."/>
            <person name="Katsumata H."/>
            <person name="Ando Y."/>
            <person name="Ohji S."/>
            <person name="Hamada M."/>
            <person name="Tamura T."/>
            <person name="Yamazoe A."/>
            <person name="Yamazaki S."/>
            <person name="Fujita N."/>
        </authorList>
    </citation>
    <scope>NUCLEOTIDE SEQUENCE [LARGE SCALE GENOMIC DNA]</scope>
    <source>
        <strain evidence="8 9">NBRC 100340</strain>
    </source>
</reference>
<dbReference type="eggNOG" id="COG0778">
    <property type="taxonomic scope" value="Bacteria"/>
</dbReference>
<dbReference type="InterPro" id="IPR029479">
    <property type="entry name" value="Nitroreductase"/>
</dbReference>
<evidence type="ECO:0000256" key="2">
    <source>
        <dbReference type="ARBA" id="ARBA00007118"/>
    </source>
</evidence>
<dbReference type="PANTHER" id="PTHR43673:SF2">
    <property type="entry name" value="NITROREDUCTASE"/>
    <property type="match status" value="1"/>
</dbReference>
<feature type="compositionally biased region" description="Low complexity" evidence="6">
    <location>
        <begin position="184"/>
        <end position="200"/>
    </location>
</feature>
<keyword evidence="9" id="KW-1185">Reference proteome</keyword>
<evidence type="ECO:0000256" key="4">
    <source>
        <dbReference type="ARBA" id="ARBA00022643"/>
    </source>
</evidence>
<accession>K6X0F7</accession>
<gene>
    <name evidence="8" type="ORF">KILIM_083_00080</name>
</gene>
<dbReference type="InterPro" id="IPR000415">
    <property type="entry name" value="Nitroreductase-like"/>
</dbReference>
<name>K6X0F7_9MICO</name>
<evidence type="ECO:0000256" key="3">
    <source>
        <dbReference type="ARBA" id="ARBA00022630"/>
    </source>
</evidence>
<dbReference type="PANTHER" id="PTHR43673">
    <property type="entry name" value="NAD(P)H NITROREDUCTASE YDGI-RELATED"/>
    <property type="match status" value="1"/>
</dbReference>
<proteinExistence type="inferred from homology"/>
<dbReference type="EMBL" id="BAHD01000083">
    <property type="protein sequence ID" value="GAB97812.1"/>
    <property type="molecule type" value="Genomic_DNA"/>
</dbReference>
<evidence type="ECO:0000256" key="5">
    <source>
        <dbReference type="ARBA" id="ARBA00023002"/>
    </source>
</evidence>
<keyword evidence="5" id="KW-0560">Oxidoreductase</keyword>
<dbReference type="SUPFAM" id="SSF55469">
    <property type="entry name" value="FMN-dependent nitroreductase-like"/>
    <property type="match status" value="1"/>
</dbReference>
<feature type="domain" description="Nitroreductase" evidence="7">
    <location>
        <begin position="8"/>
        <end position="182"/>
    </location>
</feature>